<name>A0AAI8YMB1_9PEZI</name>
<accession>A0AAI8YMB1</accession>
<organism evidence="2 3">
    <name type="scientific">Anthostomella pinea</name>
    <dbReference type="NCBI Taxonomy" id="933095"/>
    <lineage>
        <taxon>Eukaryota</taxon>
        <taxon>Fungi</taxon>
        <taxon>Dikarya</taxon>
        <taxon>Ascomycota</taxon>
        <taxon>Pezizomycotina</taxon>
        <taxon>Sordariomycetes</taxon>
        <taxon>Xylariomycetidae</taxon>
        <taxon>Xylariales</taxon>
        <taxon>Xylariaceae</taxon>
        <taxon>Anthostomella</taxon>
    </lineage>
</organism>
<dbReference type="GO" id="GO:0005730">
    <property type="term" value="C:nucleolus"/>
    <property type="evidence" value="ECO:0007669"/>
    <property type="project" value="TreeGrafter"/>
</dbReference>
<keyword evidence="3" id="KW-1185">Reference proteome</keyword>
<dbReference type="GO" id="GO:0042254">
    <property type="term" value="P:ribosome biogenesis"/>
    <property type="evidence" value="ECO:0007669"/>
    <property type="project" value="TreeGrafter"/>
</dbReference>
<dbReference type="Proteomes" id="UP001295740">
    <property type="component" value="Unassembled WGS sequence"/>
</dbReference>
<gene>
    <name evidence="2" type="ORF">KHLLAP_LOCUS10328</name>
</gene>
<sequence>MDAMDVDEGGPSRRLALIRTVRTLDDDKELPLPDKIHKLWLLLSETKHTRLHGVEESILRWLLKQMNGNSETAELARRYPLTWTILGHVFPKVPAQTLGRSLTYLKFVSILKKTLDEVTAATTEVQANGVASDGEGAGSAKKRKRDNAIPSSIEELRTPEGCVKSAMGIFGALANLLEQGTSFSSALAPEKRVGAEHIKSLFSSSSDETRDITVRLLLICDHSISFVEQGFVRDHESWIDILTTIWNLRPHNKEDNTEFARLLYAPTCSILAKLKGISGAAPELTNSTVRDLWVRQLEKFLSTFSIRPARQRFAVDANVDTLSIALAFAKRDPVASTTVMWDVAARTPRDTNEPKSRMEHTSWAEAVFELLLGALDSLQPAERNQVVSRLLDTALETGSIPNTPTLRTLCKAHALVSDDPDWTLVSKITACDADVFLMDNSLSEDIFDRISAASSRDSETRDKIITKVTLPLQRAFANARDLAGFVTRWYGCLCKYATAPGSSMDQAIWFDSRIRQVLASMLQSALSSTQLLRLLERLDSPGANSGALLVILDGVCAGLTDESFISSADSKIFSMTFPGKSYDNVSSQVLSLRWRVAGYMASWETSEECYQLWAEIKPVLKKILKKGSFDGAETFEAFACCYKLCLANHIGGKYEEELVKLTCSFLERLITAVKTSDSPLEFRHFLDFVFCHLPKLAEQPKQEVNTLSDLIVGLFWYTSQQLAAKDDSQLRAVIRPLLQNFDVEDEEPFLDALMAQPLDALDSAEVQCGWAQPHSLSVILVLLEFPREAWTKGRRKRIMSSCKKWKLAIDTHASQNRVYGASVLRLLVKIMQQPTFYEGMDFNDLVDICSQIPSQDYGLLALVERLIELTLRQMVVNAEDASMAYLRDASRYVGDLYTKTASGETAQILLVIKLVSVLSNSPSTKSYSTAVDLGKIRRKLVELVQYGLSDFAKESEALSTATKEDPKLVPLSVILAAAATLTEIREGSTIELSDKVTRKLETASLTFVSRGVDICWKLRAFLVRRFPNRYDNTSFCSQLEQGTSAVDEDLVYDFVDAFVKGKGQAAHNLLFGELTSNGRLATGPIGPLLAAKKLLELHQGASTSQSQSDKGLDLGAVHAQFASLLSRVESLRHFKQVSEILLFLLDKHANSMTQFNIEVTLSSVADVCSLKGPCIQGPRAAGEIYEFLYKLVALVIKRHRLRLRGHFPILIAALRALLYTLLADPGSHAIGRRSLPTHPPWLGSRLEARHAERFARLLTLICEPSAASVARGRSSELDSATDAAKRAAGQDMFIVVELYIKLQLEGAGVPHDMRKVVERGIYSVLDVTPTGARRVLNESLDAGGRAVFRLLFADYKKFGKWSGV</sequence>
<reference evidence="2" key="1">
    <citation type="submission" date="2023-10" db="EMBL/GenBank/DDBJ databases">
        <authorList>
            <person name="Hackl T."/>
        </authorList>
    </citation>
    <scope>NUCLEOTIDE SEQUENCE</scope>
</reference>
<dbReference type="InterPro" id="IPR052609">
    <property type="entry name" value="Ribosome_Biogenesis_Reg"/>
</dbReference>
<evidence type="ECO:0000259" key="1">
    <source>
        <dbReference type="Pfam" id="PF10441"/>
    </source>
</evidence>
<comment type="caution">
    <text evidence="2">The sequence shown here is derived from an EMBL/GenBank/DDBJ whole genome shotgun (WGS) entry which is preliminary data.</text>
</comment>
<dbReference type="Pfam" id="PF10441">
    <property type="entry name" value="Urb2"/>
    <property type="match status" value="1"/>
</dbReference>
<dbReference type="PANTHER" id="PTHR15682">
    <property type="entry name" value="UNHEALTHY RIBOSOME BIOGENESIS PROTEIN 2 HOMOLOG"/>
    <property type="match status" value="1"/>
</dbReference>
<protein>
    <submittedName>
        <fullName evidence="2">Uu.00g057600.m01.CDS01</fullName>
    </submittedName>
</protein>
<dbReference type="EMBL" id="CAUWAG010000013">
    <property type="protein sequence ID" value="CAJ2509860.1"/>
    <property type="molecule type" value="Genomic_DNA"/>
</dbReference>
<feature type="domain" description="Nucleolar 27S pre-rRNA processing Urb2/Npa2 C-terminal" evidence="1">
    <location>
        <begin position="1137"/>
        <end position="1363"/>
    </location>
</feature>
<dbReference type="PANTHER" id="PTHR15682:SF2">
    <property type="entry name" value="UNHEALTHY RIBOSOME BIOGENESIS PROTEIN 2 HOMOLOG"/>
    <property type="match status" value="1"/>
</dbReference>
<evidence type="ECO:0000313" key="3">
    <source>
        <dbReference type="Proteomes" id="UP001295740"/>
    </source>
</evidence>
<dbReference type="InterPro" id="IPR018849">
    <property type="entry name" value="Urb2/Npa2_C"/>
</dbReference>
<evidence type="ECO:0000313" key="2">
    <source>
        <dbReference type="EMBL" id="CAJ2509860.1"/>
    </source>
</evidence>
<proteinExistence type="predicted"/>